<comment type="similarity">
    <text evidence="2">Belongs to the transposase 27 family.</text>
</comment>
<dbReference type="EMBL" id="CP034035">
    <property type="protein sequence ID" value="QCR08223.1"/>
    <property type="molecule type" value="Genomic_DNA"/>
</dbReference>
<dbReference type="PANTHER" id="PTHR33293">
    <property type="entry name" value="INSERTION ELEMENT IS1 1 PROTEIN INSB-RELATED"/>
    <property type="match status" value="1"/>
</dbReference>
<reference evidence="5 6" key="1">
    <citation type="submission" date="2018-11" db="EMBL/GenBank/DDBJ databases">
        <title>Genome sequences of Brenneria nigrifluens and Brenneria rubrifaciens.</title>
        <authorList>
            <person name="Poret-Peterson A.T."/>
            <person name="McClean A.E."/>
            <person name="Kluepfel D.A."/>
        </authorList>
    </citation>
    <scope>NUCLEOTIDE SEQUENCE [LARGE SCALE GENOMIC DNA]</scope>
    <source>
        <strain evidence="5 6">6D370</strain>
    </source>
</reference>
<evidence type="ECO:0000256" key="2">
    <source>
        <dbReference type="ARBA" id="ARBA00008841"/>
    </source>
</evidence>
<dbReference type="GO" id="GO:0003677">
    <property type="term" value="F:DNA binding"/>
    <property type="evidence" value="ECO:0007669"/>
    <property type="project" value="InterPro"/>
</dbReference>
<dbReference type="OrthoDB" id="9783238at2"/>
<comment type="function">
    <text evidence="1">Absolutely required for transposition of IS1.</text>
</comment>
<evidence type="ECO:0000256" key="1">
    <source>
        <dbReference type="ARBA" id="ARBA00004091"/>
    </source>
</evidence>
<keyword evidence="6" id="KW-1185">Reference proteome</keyword>
<sequence length="124" mass="14604">MNNLSRLRQTCRKRLDLLKPFHIGFFTTDDWGCYTREIASEKHLTGKIFTQRIERHNLNLRIHIKRLARKTICFSRSFEIDDSVIAAYIENPPYNAFESQPNNETYHFPATHPLQAGRKRVSAL</sequence>
<organism evidence="5 6">
    <name type="scientific">Brenneria rubrifaciens</name>
    <dbReference type="NCBI Taxonomy" id="55213"/>
    <lineage>
        <taxon>Bacteria</taxon>
        <taxon>Pseudomonadati</taxon>
        <taxon>Pseudomonadota</taxon>
        <taxon>Gammaproteobacteria</taxon>
        <taxon>Enterobacterales</taxon>
        <taxon>Pectobacteriaceae</taxon>
        <taxon>Brenneria</taxon>
    </lineage>
</organism>
<evidence type="ECO:0008006" key="7">
    <source>
        <dbReference type="Google" id="ProtNLM"/>
    </source>
</evidence>
<evidence type="ECO:0000256" key="3">
    <source>
        <dbReference type="ARBA" id="ARBA00022578"/>
    </source>
</evidence>
<evidence type="ECO:0000256" key="4">
    <source>
        <dbReference type="ARBA" id="ARBA00023172"/>
    </source>
</evidence>
<dbReference type="InterPro" id="IPR005063">
    <property type="entry name" value="Transposase_27"/>
</dbReference>
<dbReference type="InterPro" id="IPR051354">
    <property type="entry name" value="Transposase_27_IS1"/>
</dbReference>
<dbReference type="GO" id="GO:0004803">
    <property type="term" value="F:transposase activity"/>
    <property type="evidence" value="ECO:0007669"/>
    <property type="project" value="InterPro"/>
</dbReference>
<dbReference type="AlphaFoldDB" id="A0A4V1F9N8"/>
<proteinExistence type="inferred from homology"/>
<dbReference type="Pfam" id="PF03400">
    <property type="entry name" value="DDE_Tnp_IS1"/>
    <property type="match status" value="1"/>
</dbReference>
<protein>
    <recommendedName>
        <fullName evidence="7">IS1 family transposase</fullName>
    </recommendedName>
</protein>
<gene>
    <name evidence="5" type="ORF">EH207_06680</name>
</gene>
<dbReference type="GO" id="GO:0006313">
    <property type="term" value="P:DNA transposition"/>
    <property type="evidence" value="ECO:0007669"/>
    <property type="project" value="InterPro"/>
</dbReference>
<dbReference type="Proteomes" id="UP000299580">
    <property type="component" value="Chromosome"/>
</dbReference>
<name>A0A4V1F9N8_9GAMM</name>
<dbReference type="PANTHER" id="PTHR33293:SF1">
    <property type="entry name" value="INSERTION ELEMENT IS1 1 PROTEIN INSB-RELATED"/>
    <property type="match status" value="1"/>
</dbReference>
<evidence type="ECO:0000313" key="6">
    <source>
        <dbReference type="Proteomes" id="UP000299580"/>
    </source>
</evidence>
<evidence type="ECO:0000313" key="5">
    <source>
        <dbReference type="EMBL" id="QCR08223.1"/>
    </source>
</evidence>
<accession>A0A4V1F9N8</accession>
<dbReference type="KEGG" id="brb:EH207_06680"/>
<keyword evidence="4" id="KW-0233">DNA recombination</keyword>
<keyword evidence="3" id="KW-0815">Transposition</keyword>